<dbReference type="VEuPathDB" id="FungiDB:ACJ73_05772"/>
<dbReference type="EMBL" id="LGTZ01000935">
    <property type="protein sequence ID" value="OJD22879.1"/>
    <property type="molecule type" value="Genomic_DNA"/>
</dbReference>
<dbReference type="AlphaFoldDB" id="A0A1J9R320"/>
<protein>
    <submittedName>
        <fullName evidence="1">Uncharacterized protein</fullName>
    </submittedName>
</protein>
<gene>
    <name evidence="1" type="ORF">ACJ73_05772</name>
</gene>
<evidence type="ECO:0000313" key="1">
    <source>
        <dbReference type="EMBL" id="OJD22879.1"/>
    </source>
</evidence>
<comment type="caution">
    <text evidence="1">The sequence shown here is derived from an EMBL/GenBank/DDBJ whole genome shotgun (WGS) entry which is preliminary data.</text>
</comment>
<reference evidence="1 2" key="1">
    <citation type="submission" date="2015-08" db="EMBL/GenBank/DDBJ databases">
        <title>Emmonsia species relationships and genome sequence.</title>
        <authorList>
            <person name="Cuomo C.A."/>
            <person name="Schwartz I.S."/>
            <person name="Kenyon C."/>
            <person name="De Hoog G.S."/>
            <person name="Govender N.P."/>
            <person name="Botha A."/>
            <person name="Moreno L."/>
            <person name="De Vries M."/>
            <person name="Munoz J.F."/>
            <person name="Stielow J.B."/>
        </authorList>
    </citation>
    <scope>NUCLEOTIDE SEQUENCE [LARGE SCALE GENOMIC DNA]</scope>
    <source>
        <strain evidence="1 2">EI222</strain>
    </source>
</reference>
<evidence type="ECO:0000313" key="2">
    <source>
        <dbReference type="Proteomes" id="UP000242791"/>
    </source>
</evidence>
<organism evidence="1 2">
    <name type="scientific">Blastomyces percursus</name>
    <dbReference type="NCBI Taxonomy" id="1658174"/>
    <lineage>
        <taxon>Eukaryota</taxon>
        <taxon>Fungi</taxon>
        <taxon>Dikarya</taxon>
        <taxon>Ascomycota</taxon>
        <taxon>Pezizomycotina</taxon>
        <taxon>Eurotiomycetes</taxon>
        <taxon>Eurotiomycetidae</taxon>
        <taxon>Onygenales</taxon>
        <taxon>Ajellomycetaceae</taxon>
        <taxon>Blastomyces</taxon>
    </lineage>
</organism>
<name>A0A1J9R320_9EURO</name>
<accession>A0A1J9R320</accession>
<sequence>MAPRRAAEKLEFFPLGYQGWLAAQGPRLGDMQLVPSRTPSWRCHNQHNLILTPPPRRHRRRGHDMIREGFEDSRGC</sequence>
<dbReference type="Proteomes" id="UP000242791">
    <property type="component" value="Unassembled WGS sequence"/>
</dbReference>
<keyword evidence="2" id="KW-1185">Reference proteome</keyword>
<proteinExistence type="predicted"/>